<dbReference type="PRINTS" id="PR01182">
    <property type="entry name" value="ORNDCRBXLASE"/>
</dbReference>
<dbReference type="EMBL" id="JAUEPR010000007">
    <property type="protein sequence ID" value="KAK0482671.1"/>
    <property type="molecule type" value="Genomic_DNA"/>
</dbReference>
<comment type="caution">
    <text evidence="11">The sequence shown here is derived from an EMBL/GenBank/DDBJ whole genome shotgun (WGS) entry which is preliminary data.</text>
</comment>
<name>A0AA39PEE9_9AGAR</name>
<dbReference type="SUPFAM" id="SSF51419">
    <property type="entry name" value="PLP-binding barrel"/>
    <property type="match status" value="1"/>
</dbReference>
<dbReference type="Gene3D" id="3.20.20.10">
    <property type="entry name" value="Alanine racemase"/>
    <property type="match status" value="1"/>
</dbReference>
<dbReference type="InterPro" id="IPR002433">
    <property type="entry name" value="Orn_de-COase"/>
</dbReference>
<dbReference type="GO" id="GO:0005737">
    <property type="term" value="C:cytoplasm"/>
    <property type="evidence" value="ECO:0007669"/>
    <property type="project" value="TreeGrafter"/>
</dbReference>
<organism evidence="11 12">
    <name type="scientific">Armillaria novae-zelandiae</name>
    <dbReference type="NCBI Taxonomy" id="153914"/>
    <lineage>
        <taxon>Eukaryota</taxon>
        <taxon>Fungi</taxon>
        <taxon>Dikarya</taxon>
        <taxon>Basidiomycota</taxon>
        <taxon>Agaricomycotina</taxon>
        <taxon>Agaricomycetes</taxon>
        <taxon>Agaricomycetidae</taxon>
        <taxon>Agaricales</taxon>
        <taxon>Marasmiineae</taxon>
        <taxon>Physalacriaceae</taxon>
        <taxon>Armillaria</taxon>
    </lineage>
</organism>
<evidence type="ECO:0000256" key="9">
    <source>
        <dbReference type="PIRSR" id="PIRSR600183-50"/>
    </source>
</evidence>
<dbReference type="GO" id="GO:0033387">
    <property type="term" value="P:putrescine biosynthetic process from arginine, via ornithine"/>
    <property type="evidence" value="ECO:0007669"/>
    <property type="project" value="TreeGrafter"/>
</dbReference>
<feature type="active site" description="Proton donor" evidence="9">
    <location>
        <position position="420"/>
    </location>
</feature>
<dbReference type="GO" id="GO:0004586">
    <property type="term" value="F:ornithine decarboxylase activity"/>
    <property type="evidence" value="ECO:0007669"/>
    <property type="project" value="UniProtKB-EC"/>
</dbReference>
<dbReference type="PROSITE" id="PS00878">
    <property type="entry name" value="ODR_DC_2_1"/>
    <property type="match status" value="1"/>
</dbReference>
<evidence type="ECO:0000256" key="6">
    <source>
        <dbReference type="ARBA" id="ARBA00034138"/>
    </source>
</evidence>
<evidence type="ECO:0000256" key="3">
    <source>
        <dbReference type="ARBA" id="ARBA00022898"/>
    </source>
</evidence>
<evidence type="ECO:0000256" key="1">
    <source>
        <dbReference type="ARBA" id="ARBA00001933"/>
    </source>
</evidence>
<dbReference type="InterPro" id="IPR009006">
    <property type="entry name" value="Ala_racemase/Decarboxylase_C"/>
</dbReference>
<sequence length="490" mass="53042">MSQVEILRPINPVDYDLSRSISYSSASSRWVATNALVNDILSSSPLHLTTEGATLDDHLFPDLPPLRHGHPEIHLRNGVINASQLAAQNVPDAEKAFFVGDLSQVYRQHQRWRACLPEVQPFYAIKCNPDPYVLRLLAALGTGFDCASNGEINQVLAIGGIDPSRIVFANPCKAVSFVRNAGKVGVDMMTFDNADELYKVSRAHPRAKLIIRILADDSKSICAFGVKFGAPLANVPGLLAKAKELNLNVVGVSFHVGSGCYDPSAYTDAIMRSHAVFDMGKEAGYTFNLLDVGGGFEDVLFEQAAQYLTEAIDQYFPDRRDLKIIAEPGRFYVSRAFSLATNVIARRAPFPVDGGAAAVGGDSSQQPSVMYYINDGVYGAFNCIMFDHQTVNPYVLSMGGSFHVPPNGPQSMSSVWGPTCDSIDLICASTRLPDALQVGDWLAFDNMGAYTICAASQFNGFETSHVVYTTGGPGGMEVRRALAAFAMSLE</sequence>
<feature type="modified residue" description="N6-(pyridoxal phosphate)lysine" evidence="9">
    <location>
        <position position="126"/>
    </location>
</feature>
<comment type="cofactor">
    <cofactor evidence="1 9">
        <name>pyridoxal 5'-phosphate</name>
        <dbReference type="ChEBI" id="CHEBI:597326"/>
    </cofactor>
</comment>
<dbReference type="InterPro" id="IPR000183">
    <property type="entry name" value="Orn/DAP/Arg_de-COase"/>
</dbReference>
<protein>
    <recommendedName>
        <fullName evidence="6">ornithine decarboxylase</fullName>
        <ecNumber evidence="6">4.1.1.17</ecNumber>
    </recommendedName>
</protein>
<dbReference type="PANTHER" id="PTHR11482">
    <property type="entry name" value="ARGININE/DIAMINOPIMELATE/ORNITHINE DECARBOXYLASE"/>
    <property type="match status" value="1"/>
</dbReference>
<dbReference type="CDD" id="cd00622">
    <property type="entry name" value="PLPDE_III_ODC"/>
    <property type="match status" value="1"/>
</dbReference>
<dbReference type="Gene3D" id="2.40.37.10">
    <property type="entry name" value="Lyase, Ornithine Decarboxylase, Chain A, domain 1"/>
    <property type="match status" value="1"/>
</dbReference>
<dbReference type="InterPro" id="IPR022644">
    <property type="entry name" value="De-COase2_N"/>
</dbReference>
<dbReference type="FunFam" id="3.20.20.10:FF:000005">
    <property type="entry name" value="Ornithine decarboxylase"/>
    <property type="match status" value="1"/>
</dbReference>
<gene>
    <name evidence="11" type="ORF">IW261DRAFT_1048370</name>
</gene>
<comment type="subunit">
    <text evidence="7">Homodimer. Only the dimer is catalytically active, as the active sites are constructed of residues from both monomers.</text>
</comment>
<dbReference type="InterPro" id="IPR022653">
    <property type="entry name" value="De-COase2_pyr-phos_BS"/>
</dbReference>
<evidence type="ECO:0000256" key="8">
    <source>
        <dbReference type="ARBA" id="ARBA00049127"/>
    </source>
</evidence>
<comment type="pathway">
    <text evidence="5">Amine and polyamine biosynthesis; putrescine biosynthesis via L-ornithine pathway; putrescine from L-ornithine: step 1/1.</text>
</comment>
<keyword evidence="12" id="KW-1185">Reference proteome</keyword>
<evidence type="ECO:0000313" key="11">
    <source>
        <dbReference type="EMBL" id="KAK0482671.1"/>
    </source>
</evidence>
<proteinExistence type="inferred from homology"/>
<dbReference type="PRINTS" id="PR01179">
    <property type="entry name" value="ODADCRBXLASE"/>
</dbReference>
<evidence type="ECO:0000256" key="4">
    <source>
        <dbReference type="ARBA" id="ARBA00023239"/>
    </source>
</evidence>
<dbReference type="EC" id="4.1.1.17" evidence="6"/>
<accession>A0AA39PEE9</accession>
<dbReference type="Proteomes" id="UP001175227">
    <property type="component" value="Unassembled WGS sequence"/>
</dbReference>
<reference evidence="11" key="1">
    <citation type="submission" date="2023-06" db="EMBL/GenBank/DDBJ databases">
        <authorList>
            <consortium name="Lawrence Berkeley National Laboratory"/>
            <person name="Ahrendt S."/>
            <person name="Sahu N."/>
            <person name="Indic B."/>
            <person name="Wong-Bajracharya J."/>
            <person name="Merenyi Z."/>
            <person name="Ke H.-M."/>
            <person name="Monk M."/>
            <person name="Kocsube S."/>
            <person name="Drula E."/>
            <person name="Lipzen A."/>
            <person name="Balint B."/>
            <person name="Henrissat B."/>
            <person name="Andreopoulos B."/>
            <person name="Martin F.M."/>
            <person name="Harder C.B."/>
            <person name="Rigling D."/>
            <person name="Ford K.L."/>
            <person name="Foster G.D."/>
            <person name="Pangilinan J."/>
            <person name="Papanicolaou A."/>
            <person name="Barry K."/>
            <person name="LaButti K."/>
            <person name="Viragh M."/>
            <person name="Koriabine M."/>
            <person name="Yan M."/>
            <person name="Riley R."/>
            <person name="Champramary S."/>
            <person name="Plett K.L."/>
            <person name="Tsai I.J."/>
            <person name="Slot J."/>
            <person name="Sipos G."/>
            <person name="Plett J."/>
            <person name="Nagy L.G."/>
            <person name="Grigoriev I.V."/>
        </authorList>
    </citation>
    <scope>NUCLEOTIDE SEQUENCE</scope>
    <source>
        <strain evidence="11">ICMP 16352</strain>
    </source>
</reference>
<keyword evidence="4" id="KW-0456">Lyase</keyword>
<evidence type="ECO:0000256" key="7">
    <source>
        <dbReference type="ARBA" id="ARBA00046672"/>
    </source>
</evidence>
<evidence type="ECO:0000313" key="12">
    <source>
        <dbReference type="Proteomes" id="UP001175227"/>
    </source>
</evidence>
<keyword evidence="3 9" id="KW-0663">Pyridoxal phosphate</keyword>
<dbReference type="AlphaFoldDB" id="A0AA39PEE9"/>
<evidence type="ECO:0000256" key="2">
    <source>
        <dbReference type="ARBA" id="ARBA00008872"/>
    </source>
</evidence>
<dbReference type="SUPFAM" id="SSF50621">
    <property type="entry name" value="Alanine racemase C-terminal domain-like"/>
    <property type="match status" value="1"/>
</dbReference>
<dbReference type="Pfam" id="PF02784">
    <property type="entry name" value="Orn_Arg_deC_N"/>
    <property type="match status" value="1"/>
</dbReference>
<evidence type="ECO:0000259" key="10">
    <source>
        <dbReference type="Pfam" id="PF02784"/>
    </source>
</evidence>
<comment type="similarity">
    <text evidence="2">Belongs to the Orn/Lys/Arg decarboxylase class-II family.</text>
</comment>
<evidence type="ECO:0000256" key="5">
    <source>
        <dbReference type="ARBA" id="ARBA00034115"/>
    </source>
</evidence>
<feature type="domain" description="Orn/DAP/Arg decarboxylase 2 N-terminal" evidence="10">
    <location>
        <begin position="102"/>
        <end position="334"/>
    </location>
</feature>
<dbReference type="InterPro" id="IPR029066">
    <property type="entry name" value="PLP-binding_barrel"/>
</dbReference>
<dbReference type="PANTHER" id="PTHR11482:SF6">
    <property type="entry name" value="ORNITHINE DECARBOXYLASE 1-RELATED"/>
    <property type="match status" value="1"/>
</dbReference>
<comment type="catalytic activity">
    <reaction evidence="8">
        <text>L-ornithine + H(+) = putrescine + CO2</text>
        <dbReference type="Rhea" id="RHEA:22964"/>
        <dbReference type="ChEBI" id="CHEBI:15378"/>
        <dbReference type="ChEBI" id="CHEBI:16526"/>
        <dbReference type="ChEBI" id="CHEBI:46911"/>
        <dbReference type="ChEBI" id="CHEBI:326268"/>
        <dbReference type="EC" id="4.1.1.17"/>
    </reaction>
</comment>